<dbReference type="OMA" id="HSYIKTC"/>
<reference evidence="7 8" key="1">
    <citation type="submission" date="2019-09" db="EMBL/GenBank/DDBJ databases">
        <title>Consistent, comparative and evidence-based genome assembly and annotation for Cryptosporidium parvum, C. hominis and C. tyzzeri.</title>
        <authorList>
            <person name="Baptista R.P."/>
            <person name="Li Y."/>
            <person name="Sateriale A."/>
            <person name="Ansell B."/>
            <person name="Jex A."/>
            <person name="Sanders M."/>
            <person name="Brooks K."/>
            <person name="Tracey A."/>
            <person name="Berriman M."/>
            <person name="Striepen B."/>
            <person name="Cotton J.A."/>
            <person name="Kissinger J.C."/>
        </authorList>
    </citation>
    <scope>NUCLEOTIDE SEQUENCE [LARGE SCALE GENOMIC DNA]</scope>
    <source>
        <strain evidence="7 8">IOWA-ATCC</strain>
    </source>
</reference>
<dbReference type="SMART" id="SM00332">
    <property type="entry name" value="PP2Cc"/>
    <property type="match status" value="1"/>
</dbReference>
<dbReference type="InterPro" id="IPR000222">
    <property type="entry name" value="PP2C_BS"/>
</dbReference>
<dbReference type="CDD" id="cd00143">
    <property type="entry name" value="PP2Cc"/>
    <property type="match status" value="1"/>
</dbReference>
<name>A0A7S7LHS0_CRYPV</name>
<evidence type="ECO:0000256" key="4">
    <source>
        <dbReference type="ARBA" id="ARBA00022912"/>
    </source>
</evidence>
<dbReference type="GO" id="GO:0046872">
    <property type="term" value="F:metal ion binding"/>
    <property type="evidence" value="ECO:0007669"/>
    <property type="project" value="UniProtKB-KW"/>
</dbReference>
<dbReference type="GO" id="GO:0004722">
    <property type="term" value="F:protein serine/threonine phosphatase activity"/>
    <property type="evidence" value="ECO:0007669"/>
    <property type="project" value="InterPro"/>
</dbReference>
<gene>
    <name evidence="7" type="ORF">CPATCC_002375</name>
</gene>
<dbReference type="SUPFAM" id="SSF81606">
    <property type="entry name" value="PP2C-like"/>
    <property type="match status" value="1"/>
</dbReference>
<evidence type="ECO:0000259" key="6">
    <source>
        <dbReference type="PROSITE" id="PS51746"/>
    </source>
</evidence>
<dbReference type="Proteomes" id="UP000593906">
    <property type="component" value="Chromosome 5"/>
</dbReference>
<evidence type="ECO:0000256" key="3">
    <source>
        <dbReference type="ARBA" id="ARBA00022801"/>
    </source>
</evidence>
<keyword evidence="3 5" id="KW-0378">Hydrolase</keyword>
<dbReference type="AlphaFoldDB" id="A0A7S7LHS0"/>
<dbReference type="Gene3D" id="3.60.40.10">
    <property type="entry name" value="PPM-type phosphatase domain"/>
    <property type="match status" value="1"/>
</dbReference>
<dbReference type="VEuPathDB" id="CryptoDB:CPATCC_0025260"/>
<feature type="domain" description="PPM-type phosphatase" evidence="6">
    <location>
        <begin position="166"/>
        <end position="443"/>
    </location>
</feature>
<comment type="similarity">
    <text evidence="5">Belongs to the PP2C family.</text>
</comment>
<dbReference type="EMBL" id="CP044418">
    <property type="protein sequence ID" value="QOY41777.1"/>
    <property type="molecule type" value="Genomic_DNA"/>
</dbReference>
<evidence type="ECO:0000256" key="5">
    <source>
        <dbReference type="RuleBase" id="RU003465"/>
    </source>
</evidence>
<dbReference type="InterPro" id="IPR015655">
    <property type="entry name" value="PP2C"/>
</dbReference>
<evidence type="ECO:0000256" key="1">
    <source>
        <dbReference type="ARBA" id="ARBA00004170"/>
    </source>
</evidence>
<proteinExistence type="inferred from homology"/>
<protein>
    <recommendedName>
        <fullName evidence="6">PPM-type phosphatase domain-containing protein</fullName>
    </recommendedName>
</protein>
<dbReference type="InterPro" id="IPR001932">
    <property type="entry name" value="PPM-type_phosphatase-like_dom"/>
</dbReference>
<accession>A0A7S7LHS0</accession>
<comment type="subcellular location">
    <subcellularLocation>
        <location evidence="1">Membrane</location>
        <topology evidence="1">Peripheral membrane protein</topology>
    </subcellularLocation>
</comment>
<sequence>MGGCFSKKSINKENLVFSQEKNNCVSNLPNTVTNFSMNPYTNMEGGNKGFSNYSAVNYDRRRLSVSQSDPVNDSDINDIPRGRAVFNASYKDSPQFKPSEFMTPSGIHNGILNDFNNQKADSFELGNSRRRLSVTGMLSQRAQETFESKAEEVIGNDSGNSELQRGIGYVCRKGLKPESPNQDDFFILKTENWGLFGVFDGHGPFGHDVSNFIQKDMPALILKDKQWKTHPQDVLHYAFIKANQRLQEHVLETNQFDCSLSGTTATVILHLPLENRIIAAHVGDSRSVLARWSRSGRVLEAVDLTNDHKPNSESEKRRIIAAGGQVKRIEGDIPYRVFIKGKMYPGLAMSRAIGDTLGYQAGIIPEPDINTFQIQPEKDAFILICSDGVWEFISSQEAVDIVAEGGSSDAQLSAEKLAREAWRRWIQEEGNVVDDITVQVIYLQS</sequence>
<keyword evidence="4 5" id="KW-0904">Protein phosphatase</keyword>
<evidence type="ECO:0000313" key="7">
    <source>
        <dbReference type="EMBL" id="QOY41777.1"/>
    </source>
</evidence>
<organism evidence="7 8">
    <name type="scientific">Cryptosporidium parvum</name>
    <dbReference type="NCBI Taxonomy" id="5807"/>
    <lineage>
        <taxon>Eukaryota</taxon>
        <taxon>Sar</taxon>
        <taxon>Alveolata</taxon>
        <taxon>Apicomplexa</taxon>
        <taxon>Conoidasida</taxon>
        <taxon>Coccidia</taxon>
        <taxon>Eucoccidiorida</taxon>
        <taxon>Eimeriorina</taxon>
        <taxon>Cryptosporidiidae</taxon>
        <taxon>Cryptosporidium</taxon>
    </lineage>
</organism>
<evidence type="ECO:0000256" key="2">
    <source>
        <dbReference type="ARBA" id="ARBA00022723"/>
    </source>
</evidence>
<dbReference type="PROSITE" id="PS01032">
    <property type="entry name" value="PPM_1"/>
    <property type="match status" value="1"/>
</dbReference>
<dbReference type="Pfam" id="PF00481">
    <property type="entry name" value="PP2C"/>
    <property type="match status" value="1"/>
</dbReference>
<evidence type="ECO:0000313" key="8">
    <source>
        <dbReference type="Proteomes" id="UP000593906"/>
    </source>
</evidence>
<keyword evidence="2" id="KW-0479">Metal-binding</keyword>
<dbReference type="InterPro" id="IPR036457">
    <property type="entry name" value="PPM-type-like_dom_sf"/>
</dbReference>
<dbReference type="GO" id="GO:0016020">
    <property type="term" value="C:membrane"/>
    <property type="evidence" value="ECO:0007669"/>
    <property type="project" value="UniProtKB-SubCell"/>
</dbReference>
<dbReference type="PROSITE" id="PS51746">
    <property type="entry name" value="PPM_2"/>
    <property type="match status" value="1"/>
</dbReference>
<dbReference type="PANTHER" id="PTHR47992">
    <property type="entry name" value="PROTEIN PHOSPHATASE"/>
    <property type="match status" value="1"/>
</dbReference>